<name>J9FRJ5_9ZZZZ</name>
<evidence type="ECO:0000256" key="3">
    <source>
        <dbReference type="ARBA" id="ARBA00022723"/>
    </source>
</evidence>
<dbReference type="InterPro" id="IPR006171">
    <property type="entry name" value="TOPRIM_dom"/>
</dbReference>
<keyword evidence="3" id="KW-0479">Metal-binding</keyword>
<evidence type="ECO:0000256" key="2">
    <source>
        <dbReference type="ARBA" id="ARBA00010708"/>
    </source>
</evidence>
<sequence>RQSIKKTMTSQIDIANRVAKFVDCRTKDPSRRELYIVEGDSAMGAVKQSRDSEFQAIMPVRGKILNCLKADYSRIFKSEIITDLIKVMGCGVELGGKAKKDLATFNLDNLRFNKVVICTDADVDGYQIRTLILTMIYRLVPTLIQKGYVYIAESPLYEINTKKKTYFAYTEPEKTDILARIGDKEKYTIQRSKGLGENDPEMMWLTTMSPESRRLIRVEPESAERTALMFDLLLGDNLSGRKEHIARHGSEYLDDLDVS</sequence>
<accession>J9FRJ5</accession>
<dbReference type="PROSITE" id="PS00177">
    <property type="entry name" value="TOPOISOMERASE_II"/>
    <property type="match status" value="1"/>
</dbReference>
<dbReference type="EMBL" id="AMCI01004941">
    <property type="protein sequence ID" value="EJW97103.1"/>
    <property type="molecule type" value="Genomic_DNA"/>
</dbReference>
<reference evidence="11" key="1">
    <citation type="journal article" date="2012" name="PLoS ONE">
        <title>Gene sets for utilization of primary and secondary nutrition supplies in the distal gut of endangered iberian lynx.</title>
        <authorList>
            <person name="Alcaide M."/>
            <person name="Messina E."/>
            <person name="Richter M."/>
            <person name="Bargiela R."/>
            <person name="Peplies J."/>
            <person name="Huws S.A."/>
            <person name="Newbold C.J."/>
            <person name="Golyshin P.N."/>
            <person name="Simon M.A."/>
            <person name="Lopez G."/>
            <person name="Yakimov M.M."/>
            <person name="Ferrer M."/>
        </authorList>
    </citation>
    <scope>NUCLEOTIDE SEQUENCE</scope>
</reference>
<dbReference type="AlphaFoldDB" id="J9FRJ5"/>
<keyword evidence="7" id="KW-0799">Topoisomerase</keyword>
<evidence type="ECO:0000256" key="8">
    <source>
        <dbReference type="ARBA" id="ARBA00023125"/>
    </source>
</evidence>
<keyword evidence="4" id="KW-0547">Nucleotide-binding</keyword>
<dbReference type="Gene3D" id="3.40.50.670">
    <property type="match status" value="1"/>
</dbReference>
<dbReference type="PANTHER" id="PTHR45866:SF1">
    <property type="entry name" value="DNA GYRASE SUBUNIT B, MITOCHONDRIAL"/>
    <property type="match status" value="1"/>
</dbReference>
<keyword evidence="6" id="KW-0460">Magnesium</keyword>
<dbReference type="GO" id="GO:0006265">
    <property type="term" value="P:DNA topological change"/>
    <property type="evidence" value="ECO:0007669"/>
    <property type="project" value="InterPro"/>
</dbReference>
<feature type="non-terminal residue" evidence="11">
    <location>
        <position position="259"/>
    </location>
</feature>
<comment type="catalytic activity">
    <reaction evidence="1">
        <text>ATP-dependent breakage, passage and rejoining of double-stranded DNA.</text>
        <dbReference type="EC" id="5.6.2.2"/>
    </reaction>
</comment>
<keyword evidence="8" id="KW-0238">DNA-binding</keyword>
<dbReference type="PRINTS" id="PR00418">
    <property type="entry name" value="TPI2FAMILY"/>
</dbReference>
<dbReference type="InterPro" id="IPR000565">
    <property type="entry name" value="Topo_IIA_B"/>
</dbReference>
<dbReference type="Pfam" id="PF01751">
    <property type="entry name" value="Toprim"/>
    <property type="match status" value="1"/>
</dbReference>
<evidence type="ECO:0000256" key="1">
    <source>
        <dbReference type="ARBA" id="ARBA00000185"/>
    </source>
</evidence>
<organism evidence="11">
    <name type="scientific">gut metagenome</name>
    <dbReference type="NCBI Taxonomy" id="749906"/>
    <lineage>
        <taxon>unclassified sequences</taxon>
        <taxon>metagenomes</taxon>
        <taxon>organismal metagenomes</taxon>
    </lineage>
</organism>
<dbReference type="InterPro" id="IPR001241">
    <property type="entry name" value="Topo_IIA"/>
</dbReference>
<keyword evidence="5" id="KW-0067">ATP-binding</keyword>
<dbReference type="GO" id="GO:0005524">
    <property type="term" value="F:ATP binding"/>
    <property type="evidence" value="ECO:0007669"/>
    <property type="project" value="UniProtKB-KW"/>
</dbReference>
<dbReference type="GO" id="GO:0046872">
    <property type="term" value="F:metal ion binding"/>
    <property type="evidence" value="ECO:0007669"/>
    <property type="project" value="UniProtKB-KW"/>
</dbReference>
<evidence type="ECO:0000259" key="10">
    <source>
        <dbReference type="PROSITE" id="PS50880"/>
    </source>
</evidence>
<evidence type="ECO:0000313" key="11">
    <source>
        <dbReference type="EMBL" id="EJW97103.1"/>
    </source>
</evidence>
<feature type="non-terminal residue" evidence="11">
    <location>
        <position position="1"/>
    </location>
</feature>
<evidence type="ECO:0000256" key="7">
    <source>
        <dbReference type="ARBA" id="ARBA00023029"/>
    </source>
</evidence>
<gene>
    <name evidence="11" type="ORF">EVA_14790</name>
</gene>
<evidence type="ECO:0000256" key="5">
    <source>
        <dbReference type="ARBA" id="ARBA00022840"/>
    </source>
</evidence>
<keyword evidence="9" id="KW-0413">Isomerase</keyword>
<comment type="caution">
    <text evidence="11">The sequence shown here is derived from an EMBL/GenBank/DDBJ whole genome shotgun (WGS) entry which is preliminary data.</text>
</comment>
<dbReference type="PRINTS" id="PR01159">
    <property type="entry name" value="DNAGYRASEB"/>
</dbReference>
<dbReference type="InterPro" id="IPR013759">
    <property type="entry name" value="Topo_IIA_B_C"/>
</dbReference>
<dbReference type="GO" id="GO:0003918">
    <property type="term" value="F:DNA topoisomerase type II (double strand cut, ATP-hydrolyzing) activity"/>
    <property type="evidence" value="ECO:0007669"/>
    <property type="project" value="UniProtKB-EC"/>
</dbReference>
<dbReference type="SUPFAM" id="SSF56719">
    <property type="entry name" value="Type II DNA topoisomerase"/>
    <property type="match status" value="1"/>
</dbReference>
<dbReference type="SMART" id="SM00433">
    <property type="entry name" value="TOP2c"/>
    <property type="match status" value="1"/>
</dbReference>
<evidence type="ECO:0000256" key="4">
    <source>
        <dbReference type="ARBA" id="ARBA00022741"/>
    </source>
</evidence>
<dbReference type="InterPro" id="IPR018522">
    <property type="entry name" value="TopoIIA_CS"/>
</dbReference>
<dbReference type="InterPro" id="IPR013760">
    <property type="entry name" value="Topo_IIA-like_dom_sf"/>
</dbReference>
<feature type="domain" description="Toprim" evidence="10">
    <location>
        <begin position="32"/>
        <end position="155"/>
    </location>
</feature>
<proteinExistence type="inferred from homology"/>
<evidence type="ECO:0000256" key="9">
    <source>
        <dbReference type="ARBA" id="ARBA00023235"/>
    </source>
</evidence>
<dbReference type="InterPro" id="IPR002288">
    <property type="entry name" value="DNA_gyrase_B_C"/>
</dbReference>
<protein>
    <submittedName>
        <fullName evidence="11">DNA gyrase subunit B</fullName>
    </submittedName>
</protein>
<dbReference type="PANTHER" id="PTHR45866">
    <property type="entry name" value="DNA GYRASE/TOPOISOMERASE SUBUNIT B"/>
    <property type="match status" value="1"/>
</dbReference>
<dbReference type="CDD" id="cd01030">
    <property type="entry name" value="TOPRIM_TopoIIA_like"/>
    <property type="match status" value="1"/>
</dbReference>
<dbReference type="GO" id="GO:0003677">
    <property type="term" value="F:DNA binding"/>
    <property type="evidence" value="ECO:0007669"/>
    <property type="project" value="UniProtKB-KW"/>
</dbReference>
<dbReference type="Pfam" id="PF00986">
    <property type="entry name" value="DNA_gyraseB_C"/>
    <property type="match status" value="1"/>
</dbReference>
<evidence type="ECO:0000256" key="6">
    <source>
        <dbReference type="ARBA" id="ARBA00022842"/>
    </source>
</evidence>
<comment type="similarity">
    <text evidence="2">Belongs to the type II topoisomerase GyrB family.</text>
</comment>
<dbReference type="PROSITE" id="PS50880">
    <property type="entry name" value="TOPRIM"/>
    <property type="match status" value="1"/>
</dbReference>